<dbReference type="RefSeq" id="WP_073423609.1">
    <property type="nucleotide sequence ID" value="NZ_UHJL01000002.1"/>
</dbReference>
<name>A0A380S4K6_FIBSU</name>
<evidence type="ECO:0000313" key="5">
    <source>
        <dbReference type="EMBL" id="SUQ24152.1"/>
    </source>
</evidence>
<dbReference type="InterPro" id="IPR050465">
    <property type="entry name" value="UPF0194_transport"/>
</dbReference>
<dbReference type="Gene3D" id="2.40.50.100">
    <property type="match status" value="1"/>
</dbReference>
<proteinExistence type="predicted"/>
<accession>A0A380S4K6</accession>
<dbReference type="GO" id="GO:0030313">
    <property type="term" value="C:cell envelope"/>
    <property type="evidence" value="ECO:0007669"/>
    <property type="project" value="UniProtKB-SubCell"/>
</dbReference>
<evidence type="ECO:0000256" key="1">
    <source>
        <dbReference type="ARBA" id="ARBA00004196"/>
    </source>
</evidence>
<dbReference type="PANTHER" id="PTHR32347">
    <property type="entry name" value="EFFLUX SYSTEM COMPONENT YKNX-RELATED"/>
    <property type="match status" value="1"/>
</dbReference>
<feature type="coiled-coil region" evidence="3">
    <location>
        <begin position="95"/>
        <end position="151"/>
    </location>
</feature>
<keyword evidence="2 3" id="KW-0175">Coiled coil</keyword>
<feature type="coiled-coil region" evidence="3">
    <location>
        <begin position="211"/>
        <end position="241"/>
    </location>
</feature>
<keyword evidence="4" id="KW-0472">Membrane</keyword>
<evidence type="ECO:0000313" key="6">
    <source>
        <dbReference type="Proteomes" id="UP000255423"/>
    </source>
</evidence>
<keyword evidence="4" id="KW-1133">Transmembrane helix</keyword>
<comment type="subcellular location">
    <subcellularLocation>
        <location evidence="1">Cell envelope</location>
    </subcellularLocation>
</comment>
<dbReference type="EMBL" id="UHJL01000002">
    <property type="protein sequence ID" value="SUQ24152.1"/>
    <property type="molecule type" value="Genomic_DNA"/>
</dbReference>
<sequence length="369" mass="40921">MNKLEDLLDNFWNTHKNNAGVAYVYTHKLSIAWVACVVFAVMLGFIYQGKAAMFRGIAESSETIISLPSPTEIVKIYVVPGQEVKPGDTIVVINRPDLTLRVAELTRELDALEGRSNLSSAEIDQKVAEVKANLESRRLTLLAEIRNLEAEYESNKAISAKLKSLSNSKSKADGNDAMAMRIKSLKNELAVATRSANEQIALLRGSNKLQKSSGKTEAANIRKELAELRKQQKELTQIAKENWVVGDVNVRDGEKVSSFAPIVTLAHKSPTLIRGYINEQIYENTNLGEAVKVTSLTGKGKAVIGEVVGLSSRIVPFPTRMWKMPEIPVYGREVTIKIPEENKFLLGEMVTITETSKRNLEKQQQKAKK</sequence>
<organism evidence="5 6">
    <name type="scientific">Fibrobacter succinogenes</name>
    <name type="common">Bacteroides succinogenes</name>
    <dbReference type="NCBI Taxonomy" id="833"/>
    <lineage>
        <taxon>Bacteria</taxon>
        <taxon>Pseudomonadati</taxon>
        <taxon>Fibrobacterota</taxon>
        <taxon>Fibrobacteria</taxon>
        <taxon>Fibrobacterales</taxon>
        <taxon>Fibrobacteraceae</taxon>
        <taxon>Fibrobacter</taxon>
    </lineage>
</organism>
<dbReference type="AlphaFoldDB" id="A0A380S4K6"/>
<evidence type="ECO:0000256" key="3">
    <source>
        <dbReference type="SAM" id="Coils"/>
    </source>
</evidence>
<evidence type="ECO:0000256" key="4">
    <source>
        <dbReference type="SAM" id="Phobius"/>
    </source>
</evidence>
<keyword evidence="4" id="KW-0812">Transmembrane</keyword>
<dbReference type="PANTHER" id="PTHR32347:SF23">
    <property type="entry name" value="BLL5650 PROTEIN"/>
    <property type="match status" value="1"/>
</dbReference>
<dbReference type="Proteomes" id="UP000255423">
    <property type="component" value="Unassembled WGS sequence"/>
</dbReference>
<reference evidence="5 6" key="1">
    <citation type="submission" date="2017-08" db="EMBL/GenBank/DDBJ databases">
        <authorList>
            <person name="de Groot N.N."/>
        </authorList>
    </citation>
    <scope>NUCLEOTIDE SEQUENCE [LARGE SCALE GENOMIC DNA]</scope>
    <source>
        <strain evidence="5 6">HM2</strain>
    </source>
</reference>
<gene>
    <name evidence="5" type="ORF">SAMN05661053_1545</name>
</gene>
<evidence type="ECO:0000256" key="2">
    <source>
        <dbReference type="ARBA" id="ARBA00023054"/>
    </source>
</evidence>
<protein>
    <submittedName>
        <fullName evidence="5">HlyD family secretion protein</fullName>
    </submittedName>
</protein>
<feature type="transmembrane region" description="Helical" evidence="4">
    <location>
        <begin position="30"/>
        <end position="47"/>
    </location>
</feature>